<reference evidence="3" key="1">
    <citation type="submission" date="2021-01" db="EMBL/GenBank/DDBJ databases">
        <title>Whole genome shotgun sequence of Sphaerisporangium rufum NBRC 109079.</title>
        <authorList>
            <person name="Komaki H."/>
            <person name="Tamura T."/>
        </authorList>
    </citation>
    <scope>NUCLEOTIDE SEQUENCE</scope>
    <source>
        <strain evidence="3">NBRC 109079</strain>
    </source>
</reference>
<evidence type="ECO:0000313" key="3">
    <source>
        <dbReference type="EMBL" id="GII75572.1"/>
    </source>
</evidence>
<keyword evidence="2" id="KW-0812">Transmembrane</keyword>
<feature type="transmembrane region" description="Helical" evidence="2">
    <location>
        <begin position="423"/>
        <end position="448"/>
    </location>
</feature>
<keyword evidence="4" id="KW-1185">Reference proteome</keyword>
<dbReference type="RefSeq" id="WP_203982225.1">
    <property type="nucleotide sequence ID" value="NZ_BOOU01000007.1"/>
</dbReference>
<feature type="compositionally biased region" description="Low complexity" evidence="1">
    <location>
        <begin position="299"/>
        <end position="322"/>
    </location>
</feature>
<keyword evidence="2" id="KW-1133">Transmembrane helix</keyword>
<keyword evidence="2" id="KW-0472">Membrane</keyword>
<sequence>MTGVRAVRGFIRERRHRPARWTDRYTAGFALAMAALLASRPIGSAIASVAHPIAPGRLGAAFALVTLALAGLLALARAAGPIVLPAAEAAWLVLSPLPRRGVLARSAVELAVAALLGGAVLGVAALALVGAADQVGVRLIVAVVLGMSATAGGMASAVLGQASEQWQSGTRAAITVLTVAAVLMAVLGAGPGRGLLAAVAAAPAALGAALAGLTAAAAALVGRRAWAALDRMPASKVLAASTRAGHLAAATTVMDPGALTWAAEDNRWRGRILRSRRWPARLRAAGATALAPGPLALAPQHAAGAPAPARPAGRSASLGARRPAPDPRAGRGTAAPPWPAAMAVAWPDWRLLSRRPWRAAGLLASTVLPAAVGQASGTPSTLTLVTLAIGALSAAATCTSGARRDGDNPALARLLGVDPRAVLAARAVLPALLGAGWLVLALAGLAAAGPLPGGPWWLFGPAAAPALAAGALRMARRAPIDHSMPVIDTPGGAVPTGPLIWAATGPDLAAAGCAPLLWALFSGSPLSPALVAGQALLALGVLAAYLRRGAARPPADRPAAGAA</sequence>
<accession>A0A919QX39</accession>
<feature type="transmembrane region" description="Helical" evidence="2">
    <location>
        <begin position="195"/>
        <end position="222"/>
    </location>
</feature>
<dbReference type="Pfam" id="PF19814">
    <property type="entry name" value="DUF6297"/>
    <property type="match status" value="2"/>
</dbReference>
<dbReference type="Proteomes" id="UP000655287">
    <property type="component" value="Unassembled WGS sequence"/>
</dbReference>
<dbReference type="EMBL" id="BOOU01000007">
    <property type="protein sequence ID" value="GII75572.1"/>
    <property type="molecule type" value="Genomic_DNA"/>
</dbReference>
<feature type="transmembrane region" description="Helical" evidence="2">
    <location>
        <begin position="57"/>
        <end position="76"/>
    </location>
</feature>
<gene>
    <name evidence="3" type="ORF">Sru01_05540</name>
</gene>
<feature type="region of interest" description="Disordered" evidence="1">
    <location>
        <begin position="299"/>
        <end position="337"/>
    </location>
</feature>
<dbReference type="InterPro" id="IPR046264">
    <property type="entry name" value="DUF6297"/>
</dbReference>
<proteinExistence type="predicted"/>
<feature type="transmembrane region" description="Helical" evidence="2">
    <location>
        <begin position="527"/>
        <end position="546"/>
    </location>
</feature>
<organism evidence="3 4">
    <name type="scientific">Sphaerisporangium rufum</name>
    <dbReference type="NCBI Taxonomy" id="1381558"/>
    <lineage>
        <taxon>Bacteria</taxon>
        <taxon>Bacillati</taxon>
        <taxon>Actinomycetota</taxon>
        <taxon>Actinomycetes</taxon>
        <taxon>Streptosporangiales</taxon>
        <taxon>Streptosporangiaceae</taxon>
        <taxon>Sphaerisporangium</taxon>
    </lineage>
</organism>
<protein>
    <submittedName>
        <fullName evidence="3">Uncharacterized protein</fullName>
    </submittedName>
</protein>
<evidence type="ECO:0000256" key="1">
    <source>
        <dbReference type="SAM" id="MobiDB-lite"/>
    </source>
</evidence>
<feature type="transmembrane region" description="Helical" evidence="2">
    <location>
        <begin position="135"/>
        <end position="160"/>
    </location>
</feature>
<comment type="caution">
    <text evidence="3">The sequence shown here is derived from an EMBL/GenBank/DDBJ whole genome shotgun (WGS) entry which is preliminary data.</text>
</comment>
<feature type="transmembrane region" description="Helical" evidence="2">
    <location>
        <begin position="172"/>
        <end position="189"/>
    </location>
</feature>
<name>A0A919QX39_9ACTN</name>
<evidence type="ECO:0000256" key="2">
    <source>
        <dbReference type="SAM" id="Phobius"/>
    </source>
</evidence>
<dbReference type="AlphaFoldDB" id="A0A919QX39"/>
<evidence type="ECO:0000313" key="4">
    <source>
        <dbReference type="Proteomes" id="UP000655287"/>
    </source>
</evidence>
<feature type="transmembrane region" description="Helical" evidence="2">
    <location>
        <begin position="107"/>
        <end position="129"/>
    </location>
</feature>